<dbReference type="Gene3D" id="3.40.50.300">
    <property type="entry name" value="P-loop containing nucleotide triphosphate hydrolases"/>
    <property type="match status" value="1"/>
</dbReference>
<evidence type="ECO:0000256" key="3">
    <source>
        <dbReference type="ARBA" id="ARBA00022723"/>
    </source>
</evidence>
<comment type="subunit">
    <text evidence="8">Homodimer.</text>
</comment>
<dbReference type="FunFam" id="3.40.50.300:FF:000292">
    <property type="entry name" value="ATP-dependent dethiobiotin synthetase BioD"/>
    <property type="match status" value="1"/>
</dbReference>
<keyword evidence="1 8" id="KW-0963">Cytoplasm</keyword>
<comment type="pathway">
    <text evidence="8">Cofactor biosynthesis; biotin biosynthesis; biotin from 7,8-diaminononanoate: step 1/2.</text>
</comment>
<sequence>MSKAFFITGTDTEVGKTVVSAALLHAANARGLTTMALKPVAAGCGQTPDGLRNSDAVMLQEVMNTELAYEQVNPVALEAAIAPHVAAQQAGYRMTIDRLAGYCRGTLMKRVDFTVVEGAGGWRVPVNHRETLADLPKALSLPVVMVVGIRLGCLNHALLTAEAIIRDGLSLAGWVANHIAPTMSAAEESVATLERWLPAPCLGYIPFLHKPQAIDIQTDLDIGKLLV</sequence>
<evidence type="ECO:0000256" key="2">
    <source>
        <dbReference type="ARBA" id="ARBA00022598"/>
    </source>
</evidence>
<comment type="caution">
    <text evidence="9">The sequence shown here is derived from an EMBL/GenBank/DDBJ whole genome shotgun (WGS) entry which is preliminary data.</text>
</comment>
<keyword evidence="2 8" id="KW-0436">Ligase</keyword>
<gene>
    <name evidence="8" type="primary">bioD</name>
    <name evidence="9" type="ORF">AB835_04415</name>
</gene>
<comment type="similarity">
    <text evidence="8">Belongs to the dethiobiotin synthetase family.</text>
</comment>
<feature type="active site" evidence="8">
    <location>
        <position position="38"/>
    </location>
</feature>
<protein>
    <recommendedName>
        <fullName evidence="8">ATP-dependent dethiobiotin synthetase BioD</fullName>
        <ecNumber evidence="8">6.3.3.3</ecNumber>
    </recommendedName>
    <alternativeName>
        <fullName evidence="8">DTB synthetase</fullName>
        <shortName evidence="8">DTBS</shortName>
    </alternativeName>
    <alternativeName>
        <fullName evidence="8">Dethiobiotin synthase</fullName>
    </alternativeName>
</protein>
<dbReference type="InterPro" id="IPR027417">
    <property type="entry name" value="P-loop_NTPase"/>
</dbReference>
<keyword evidence="7 8" id="KW-0460">Magnesium</keyword>
<feature type="binding site" evidence="8">
    <location>
        <begin position="13"/>
        <end position="18"/>
    </location>
    <ligand>
        <name>ATP</name>
        <dbReference type="ChEBI" id="CHEBI:30616"/>
    </ligand>
</feature>
<feature type="binding site" evidence="8">
    <location>
        <begin position="177"/>
        <end position="178"/>
    </location>
    <ligand>
        <name>ATP</name>
        <dbReference type="ChEBI" id="CHEBI:30616"/>
    </ligand>
</feature>
<dbReference type="GO" id="GO:0000287">
    <property type="term" value="F:magnesium ion binding"/>
    <property type="evidence" value="ECO:0007669"/>
    <property type="project" value="UniProtKB-UniRule"/>
</dbReference>
<proteinExistence type="inferred from homology"/>
<dbReference type="GO" id="GO:0004141">
    <property type="term" value="F:dethiobiotin synthase activity"/>
    <property type="evidence" value="ECO:0007669"/>
    <property type="project" value="UniProtKB-UniRule"/>
</dbReference>
<dbReference type="PANTHER" id="PTHR43210">
    <property type="entry name" value="DETHIOBIOTIN SYNTHETASE"/>
    <property type="match status" value="1"/>
</dbReference>
<dbReference type="HAMAP" id="MF_00336">
    <property type="entry name" value="BioD"/>
    <property type="match status" value="1"/>
</dbReference>
<organism evidence="9 10">
    <name type="scientific">Candidatus Endobugula sertula</name>
    <name type="common">Bugula neritina bacterial symbiont</name>
    <dbReference type="NCBI Taxonomy" id="62101"/>
    <lineage>
        <taxon>Bacteria</taxon>
        <taxon>Pseudomonadati</taxon>
        <taxon>Pseudomonadota</taxon>
        <taxon>Gammaproteobacteria</taxon>
        <taxon>Cellvibrionales</taxon>
        <taxon>Cellvibrionaceae</taxon>
        <taxon>Candidatus Endobugula</taxon>
    </lineage>
</organism>
<dbReference type="GO" id="GO:0005524">
    <property type="term" value="F:ATP binding"/>
    <property type="evidence" value="ECO:0007669"/>
    <property type="project" value="UniProtKB-UniRule"/>
</dbReference>
<dbReference type="GO" id="GO:0009102">
    <property type="term" value="P:biotin biosynthetic process"/>
    <property type="evidence" value="ECO:0007669"/>
    <property type="project" value="UniProtKB-UniRule"/>
</dbReference>
<feature type="binding site" evidence="8">
    <location>
        <begin position="117"/>
        <end position="120"/>
    </location>
    <ligand>
        <name>ATP</name>
        <dbReference type="ChEBI" id="CHEBI:30616"/>
    </ligand>
</feature>
<dbReference type="NCBIfam" id="TIGR00347">
    <property type="entry name" value="bioD"/>
    <property type="match status" value="1"/>
</dbReference>
<feature type="binding site" evidence="8">
    <location>
        <position position="17"/>
    </location>
    <ligand>
        <name>Mg(2+)</name>
        <dbReference type="ChEBI" id="CHEBI:18420"/>
    </ligand>
</feature>
<comment type="cofactor">
    <cofactor evidence="8">
        <name>Mg(2+)</name>
        <dbReference type="ChEBI" id="CHEBI:18420"/>
    </cofactor>
</comment>
<evidence type="ECO:0000256" key="5">
    <source>
        <dbReference type="ARBA" id="ARBA00022756"/>
    </source>
</evidence>
<reference evidence="9 10" key="1">
    <citation type="journal article" date="2016" name="Appl. Environ. Microbiol.">
        <title>Lack of Overt Genome Reduction in the Bryostatin-Producing Bryozoan Symbiont "Candidatus Endobugula sertula".</title>
        <authorList>
            <person name="Miller I.J."/>
            <person name="Vanee N."/>
            <person name="Fong S.S."/>
            <person name="Lim-Fong G.E."/>
            <person name="Kwan J.C."/>
        </authorList>
    </citation>
    <scope>NUCLEOTIDE SEQUENCE [LARGE SCALE GENOMIC DNA]</scope>
    <source>
        <strain evidence="9">AB1-4</strain>
    </source>
</reference>
<dbReference type="Pfam" id="PF13500">
    <property type="entry name" value="AAA_26"/>
    <property type="match status" value="1"/>
</dbReference>
<evidence type="ECO:0000313" key="9">
    <source>
        <dbReference type="EMBL" id="ODS24276.1"/>
    </source>
</evidence>
<evidence type="ECO:0000256" key="1">
    <source>
        <dbReference type="ARBA" id="ARBA00022490"/>
    </source>
</evidence>
<feature type="binding site" evidence="8">
    <location>
        <position position="55"/>
    </location>
    <ligand>
        <name>Mg(2+)</name>
        <dbReference type="ChEBI" id="CHEBI:18420"/>
    </ligand>
</feature>
<dbReference type="EMBL" id="MDLC01000011">
    <property type="protein sequence ID" value="ODS24276.1"/>
    <property type="molecule type" value="Genomic_DNA"/>
</dbReference>
<feature type="binding site" evidence="8">
    <location>
        <begin position="206"/>
        <end position="208"/>
    </location>
    <ligand>
        <name>ATP</name>
        <dbReference type="ChEBI" id="CHEBI:30616"/>
    </ligand>
</feature>
<keyword evidence="6 8" id="KW-0067">ATP-binding</keyword>
<comment type="catalytic activity">
    <reaction evidence="8">
        <text>(7R,8S)-7,8-diammoniononanoate + CO2 + ATP = (4R,5S)-dethiobiotin + ADP + phosphate + 3 H(+)</text>
        <dbReference type="Rhea" id="RHEA:15805"/>
        <dbReference type="ChEBI" id="CHEBI:15378"/>
        <dbReference type="ChEBI" id="CHEBI:16526"/>
        <dbReference type="ChEBI" id="CHEBI:30616"/>
        <dbReference type="ChEBI" id="CHEBI:43474"/>
        <dbReference type="ChEBI" id="CHEBI:149469"/>
        <dbReference type="ChEBI" id="CHEBI:149473"/>
        <dbReference type="ChEBI" id="CHEBI:456216"/>
        <dbReference type="EC" id="6.3.3.3"/>
    </reaction>
</comment>
<dbReference type="AlphaFoldDB" id="A0A1D2QRR7"/>
<evidence type="ECO:0000256" key="6">
    <source>
        <dbReference type="ARBA" id="ARBA00022840"/>
    </source>
</evidence>
<accession>A0A1D2QRR7</accession>
<dbReference type="STRING" id="62101.AB835_04415"/>
<keyword evidence="5 8" id="KW-0093">Biotin biosynthesis</keyword>
<comment type="caution">
    <text evidence="8">Lacks conserved residue(s) required for the propagation of feature annotation.</text>
</comment>
<feature type="binding site" evidence="8">
    <location>
        <position position="55"/>
    </location>
    <ligand>
        <name>ATP</name>
        <dbReference type="ChEBI" id="CHEBI:30616"/>
    </ligand>
</feature>
<name>A0A1D2QRR7_9GAMM</name>
<evidence type="ECO:0000256" key="8">
    <source>
        <dbReference type="HAMAP-Rule" id="MF_00336"/>
    </source>
</evidence>
<dbReference type="Proteomes" id="UP000242502">
    <property type="component" value="Unassembled WGS sequence"/>
</dbReference>
<keyword evidence="4 8" id="KW-0547">Nucleotide-binding</keyword>
<dbReference type="PANTHER" id="PTHR43210:SF5">
    <property type="entry name" value="DETHIOBIOTIN SYNTHETASE"/>
    <property type="match status" value="1"/>
</dbReference>
<dbReference type="GO" id="GO:0042803">
    <property type="term" value="F:protein homodimerization activity"/>
    <property type="evidence" value="ECO:0007669"/>
    <property type="project" value="UniProtKB-ARBA"/>
</dbReference>
<evidence type="ECO:0000256" key="7">
    <source>
        <dbReference type="ARBA" id="ARBA00022842"/>
    </source>
</evidence>
<evidence type="ECO:0000256" key="4">
    <source>
        <dbReference type="ARBA" id="ARBA00022741"/>
    </source>
</evidence>
<keyword evidence="3 8" id="KW-0479">Metal-binding</keyword>
<dbReference type="SUPFAM" id="SSF52540">
    <property type="entry name" value="P-loop containing nucleoside triphosphate hydrolases"/>
    <property type="match status" value="1"/>
</dbReference>
<comment type="subcellular location">
    <subcellularLocation>
        <location evidence="8">Cytoplasm</location>
    </subcellularLocation>
</comment>
<evidence type="ECO:0000313" key="10">
    <source>
        <dbReference type="Proteomes" id="UP000242502"/>
    </source>
</evidence>
<dbReference type="EC" id="6.3.3.3" evidence="8"/>
<dbReference type="GO" id="GO:0005829">
    <property type="term" value="C:cytosol"/>
    <property type="evidence" value="ECO:0007669"/>
    <property type="project" value="TreeGrafter"/>
</dbReference>
<dbReference type="InterPro" id="IPR004472">
    <property type="entry name" value="DTB_synth_BioD"/>
</dbReference>
<dbReference type="PIRSF" id="PIRSF006755">
    <property type="entry name" value="DTB_synth"/>
    <property type="match status" value="1"/>
</dbReference>
<dbReference type="CDD" id="cd03109">
    <property type="entry name" value="DTBS"/>
    <property type="match status" value="1"/>
</dbReference>
<feature type="binding site" evidence="8">
    <location>
        <position position="117"/>
    </location>
    <ligand>
        <name>Mg(2+)</name>
        <dbReference type="ChEBI" id="CHEBI:18420"/>
    </ligand>
</feature>
<comment type="function">
    <text evidence="8">Catalyzes a mechanistically unusual reaction, the ATP-dependent insertion of CO2 between the N7 and N8 nitrogen atoms of 7,8-diaminopelargonic acid (DAPA, also called 7,8-diammoniononanoate) to form a ureido ring.</text>
</comment>
<dbReference type="UniPathway" id="UPA00078">
    <property type="reaction ID" value="UER00161"/>
</dbReference>